<sequence>MDYKQLHSDTVELLRPKGDPVGFKLYEDRAKVPYAREKLALCQVIKLASIYGRTVGVDGDNVDSCVVGSYILGFRAPPEDLMQRWIEGWAYSKELFEKLVAGVRALPMGKFKSAVFAPLKSFSIIGTDPDGVILVVNSSQAYLLLVSYFDSVGKKPSSDFNGHAACEIVATVKEGKSPWLTIPCGGARAIAEAQDDELWIGMKPEELESAIKRMKAIGFRYPPPIPQMLLAPLVREHPLTPLISRTP</sequence>
<accession>A0A7C2YM61</accession>
<dbReference type="PANTHER" id="PTHR37954">
    <property type="entry name" value="BLL4979 PROTEIN"/>
    <property type="match status" value="1"/>
</dbReference>
<dbReference type="Proteomes" id="UP000885664">
    <property type="component" value="Unassembled WGS sequence"/>
</dbReference>
<organism evidence="1">
    <name type="scientific">Fervidicoccus fontis</name>
    <dbReference type="NCBI Taxonomy" id="683846"/>
    <lineage>
        <taxon>Archaea</taxon>
        <taxon>Thermoproteota</taxon>
        <taxon>Thermoprotei</taxon>
        <taxon>Fervidicoccales</taxon>
        <taxon>Fervidicoccaceae</taxon>
        <taxon>Fervidicoccus</taxon>
    </lineage>
</organism>
<comment type="caution">
    <text evidence="1">The sequence shown here is derived from an EMBL/GenBank/DDBJ whole genome shotgun (WGS) entry which is preliminary data.</text>
</comment>
<evidence type="ECO:0000313" key="1">
    <source>
        <dbReference type="EMBL" id="HEU98192.1"/>
    </source>
</evidence>
<reference evidence="1" key="1">
    <citation type="journal article" date="2020" name="mSystems">
        <title>Genome- and Community-Level Interaction Insights into Carbon Utilization and Element Cycling Functions of Hydrothermarchaeota in Hydrothermal Sediment.</title>
        <authorList>
            <person name="Zhou Z."/>
            <person name="Liu Y."/>
            <person name="Xu W."/>
            <person name="Pan J."/>
            <person name="Luo Z.H."/>
            <person name="Li M."/>
        </authorList>
    </citation>
    <scope>NUCLEOTIDE SEQUENCE [LARGE SCALE GENOMIC DNA]</scope>
    <source>
        <strain evidence="1">SpSt-1259</strain>
    </source>
</reference>
<protein>
    <recommendedName>
        <fullName evidence="2">DUF169 domain-containing protein</fullName>
    </recommendedName>
</protein>
<dbReference type="InterPro" id="IPR003748">
    <property type="entry name" value="DUF169"/>
</dbReference>
<gene>
    <name evidence="1" type="ORF">ENO36_05010</name>
</gene>
<name>A0A7C2YM61_9CREN</name>
<dbReference type="EMBL" id="DSFE01000105">
    <property type="protein sequence ID" value="HEU98192.1"/>
    <property type="molecule type" value="Genomic_DNA"/>
</dbReference>
<dbReference type="Pfam" id="PF02596">
    <property type="entry name" value="DUF169"/>
    <property type="match status" value="1"/>
</dbReference>
<evidence type="ECO:0008006" key="2">
    <source>
        <dbReference type="Google" id="ProtNLM"/>
    </source>
</evidence>
<dbReference type="PANTHER" id="PTHR37954:SF3">
    <property type="entry name" value="DUF169 DOMAIN-CONTAINING PROTEIN"/>
    <property type="match status" value="1"/>
</dbReference>
<proteinExistence type="predicted"/>
<dbReference type="AlphaFoldDB" id="A0A7C2YM61"/>